<gene>
    <name evidence="1" type="ORF">COO91_09939</name>
</gene>
<protein>
    <submittedName>
        <fullName evidence="1">Uncharacterized protein</fullName>
    </submittedName>
</protein>
<proteinExistence type="predicted"/>
<geneLocation type="plasmid" evidence="2">
    <name>pnfsy06</name>
</geneLocation>
<name>A0A2K8T7X8_9NOSO</name>
<dbReference type="EMBL" id="CP024791">
    <property type="protein sequence ID" value="AUB43749.1"/>
    <property type="molecule type" value="Genomic_DNA"/>
</dbReference>
<evidence type="ECO:0000313" key="1">
    <source>
        <dbReference type="EMBL" id="AUB43749.1"/>
    </source>
</evidence>
<organism evidence="1 2">
    <name type="scientific">Nostoc flagelliforme CCNUN1</name>
    <dbReference type="NCBI Taxonomy" id="2038116"/>
    <lineage>
        <taxon>Bacteria</taxon>
        <taxon>Bacillati</taxon>
        <taxon>Cyanobacteriota</taxon>
        <taxon>Cyanophyceae</taxon>
        <taxon>Nostocales</taxon>
        <taxon>Nostocaceae</taxon>
        <taxon>Nostoc</taxon>
    </lineage>
</organism>
<accession>A0A2K8T7X8</accession>
<dbReference type="KEGG" id="nfl:COO91_09939"/>
<keyword evidence="1" id="KW-0614">Plasmid</keyword>
<keyword evidence="2" id="KW-1185">Reference proteome</keyword>
<dbReference type="AlphaFoldDB" id="A0A2K8T7X8"/>
<evidence type="ECO:0000313" key="2">
    <source>
        <dbReference type="Proteomes" id="UP000232003"/>
    </source>
</evidence>
<reference evidence="1 2" key="1">
    <citation type="submission" date="2017-11" db="EMBL/GenBank/DDBJ databases">
        <title>Complete genome of a free-living desiccation-tolerant cyanobacterium and its photosynthetic adaptation to extreme terrestrial habitat.</title>
        <authorList>
            <person name="Shang J."/>
        </authorList>
    </citation>
    <scope>NUCLEOTIDE SEQUENCE [LARGE SCALE GENOMIC DNA]</scope>
    <source>
        <strain evidence="1 2">CCNUN1</strain>
        <plasmid evidence="2">pnfsy06</plasmid>
    </source>
</reference>
<dbReference type="Proteomes" id="UP000232003">
    <property type="component" value="Plasmid pNFSY06"/>
</dbReference>
<sequence>MRYAQPSTSDGDRMNLWRQKNLKFDNPQLGLLSSIKCETALLT</sequence>